<feature type="region of interest" description="Disordered" evidence="1">
    <location>
        <begin position="297"/>
        <end position="317"/>
    </location>
</feature>
<feature type="transmembrane region" description="Helical" evidence="2">
    <location>
        <begin position="215"/>
        <end position="238"/>
    </location>
</feature>
<feature type="compositionally biased region" description="Gly residues" evidence="1">
    <location>
        <begin position="301"/>
        <end position="311"/>
    </location>
</feature>
<accession>A0AAD5RIJ5</accession>
<protein>
    <submittedName>
        <fullName evidence="3">Uncharacterized protein</fullName>
    </submittedName>
</protein>
<dbReference type="EMBL" id="JAKWBI020000504">
    <property type="protein sequence ID" value="KAJ2894331.1"/>
    <property type="molecule type" value="Genomic_DNA"/>
</dbReference>
<feature type="compositionally biased region" description="Polar residues" evidence="1">
    <location>
        <begin position="1"/>
        <end position="22"/>
    </location>
</feature>
<evidence type="ECO:0000256" key="2">
    <source>
        <dbReference type="SAM" id="Phobius"/>
    </source>
</evidence>
<dbReference type="Pfam" id="PF11374">
    <property type="entry name" value="DUF3176"/>
    <property type="match status" value="2"/>
</dbReference>
<feature type="compositionally biased region" description="Basic residues" evidence="1">
    <location>
        <begin position="96"/>
        <end position="106"/>
    </location>
</feature>
<feature type="region of interest" description="Disordered" evidence="1">
    <location>
        <begin position="933"/>
        <end position="966"/>
    </location>
</feature>
<feature type="transmembrane region" description="Helical" evidence="2">
    <location>
        <begin position="375"/>
        <end position="397"/>
    </location>
</feature>
<name>A0AAD5RIJ5_9PEZI</name>
<keyword evidence="2" id="KW-1133">Transmembrane helix</keyword>
<reference evidence="3" key="1">
    <citation type="submission" date="2022-07" db="EMBL/GenBank/DDBJ databases">
        <title>Draft genome sequence of Zalerion maritima ATCC 34329, a (micro)plastics degrading marine fungus.</title>
        <authorList>
            <person name="Paco A."/>
            <person name="Goncalves M.F.M."/>
            <person name="Rocha-Santos T.A.P."/>
            <person name="Alves A."/>
        </authorList>
    </citation>
    <scope>NUCLEOTIDE SEQUENCE</scope>
    <source>
        <strain evidence="3">ATCC 34329</strain>
    </source>
</reference>
<dbReference type="InterPro" id="IPR021514">
    <property type="entry name" value="DUF3176"/>
</dbReference>
<feature type="region of interest" description="Disordered" evidence="1">
    <location>
        <begin position="1"/>
        <end position="194"/>
    </location>
</feature>
<evidence type="ECO:0000256" key="1">
    <source>
        <dbReference type="SAM" id="MobiDB-lite"/>
    </source>
</evidence>
<keyword evidence="4" id="KW-1185">Reference proteome</keyword>
<comment type="caution">
    <text evidence="3">The sequence shown here is derived from an EMBL/GenBank/DDBJ whole genome shotgun (WGS) entry which is preliminary data.</text>
</comment>
<feature type="transmembrane region" description="Helical" evidence="2">
    <location>
        <begin position="848"/>
        <end position="870"/>
    </location>
</feature>
<sequence>MNSFQGSLRGSTGDHSFSTSRNGYGYESLGRGRDEENPTTAADRENDENDNHNEASDRLAPPRPRTHSASSSRRSDISGGGSHGERNEEDASFAARVRRKKDKYRRQANADSLNPPKPPFASSSSRPVTPSAFSVSSSDFSTDEENDGRALNKPTKRSRLAKKVPPPFAPKSPTTAFATSKTSKSSTSRTARSFKRAQTFHQSLRRKISLSTETWYYELISLSLSLTAFASAILLLSFQDGRPAGEWRFGAGVGGNGAGTISLNTVIAVLGAVSRASLAFAVGGALGQGKWNWFTRKGRGRGGNPEGGTRGTEGISTGTYDYEEEVSLKRGGGAEGEKGIMMVGDRLDRFDKFEEASRGPWGSVRLLGSLWWTHWTSLGALAMIIMLGFEAFLQAIVSYEGQLRLVDVSISGGDDESTAASAFAGAYLHRSERLDSGFYQPCLDSSCPAALSLPVNSSSTTTTTTRSTDNDTDADGLIRDAISIPSWGSYPHVSIMSAFYKGLSQDTSNTVSSTYTCPTGNCTFPPYTSLGFCSQCNDISSSIVPTVLTNTSSNESYSVYSLPYVSLSDKTKDLTVAHGVLDPWRTVSMTNLSTMLMAFGVISRDADTDASPVGTECALYLCAGLYETSVKNGVVAESKTASWGGSNDGEREDESWEILDPRDTENIPSGWKFPDVTDWTPILGWYDEGEKDAIDKWDLETNRSLAQLENNFLRSDLQIVIPPADVERYGLGGAGRTTTRFNFSQATVASTLTWLGNGMANPAVFYNIRNGSYGRTTDLAYWEAGNYTARFERLATTLSAWARKEVTSSSSSSSSWSSSSTSESSTPAAAAVVQGSMYQWTLITRVNWAFLTLPGLAMLLGVTFFGLTVLEARDLGLRPWKGSTLATLAMGLDEGSRRRLREMAAADGGGFDEAGRSIRVFFCDGSGNGDGDADADADGGAGDGGSRREKLGLGGLRGVGPAPCAA</sequence>
<evidence type="ECO:0000313" key="3">
    <source>
        <dbReference type="EMBL" id="KAJ2894331.1"/>
    </source>
</evidence>
<gene>
    <name evidence="3" type="ORF">MKZ38_007727</name>
</gene>
<dbReference type="Proteomes" id="UP001201980">
    <property type="component" value="Unassembled WGS sequence"/>
</dbReference>
<organism evidence="3 4">
    <name type="scientific">Zalerion maritima</name>
    <dbReference type="NCBI Taxonomy" id="339359"/>
    <lineage>
        <taxon>Eukaryota</taxon>
        <taxon>Fungi</taxon>
        <taxon>Dikarya</taxon>
        <taxon>Ascomycota</taxon>
        <taxon>Pezizomycotina</taxon>
        <taxon>Sordariomycetes</taxon>
        <taxon>Lulworthiomycetidae</taxon>
        <taxon>Lulworthiales</taxon>
        <taxon>Lulworthiaceae</taxon>
        <taxon>Zalerion</taxon>
    </lineage>
</organism>
<proteinExistence type="predicted"/>
<keyword evidence="2" id="KW-0472">Membrane</keyword>
<dbReference type="PANTHER" id="PTHR35394:SF5">
    <property type="entry name" value="DUF3176 DOMAIN-CONTAINING PROTEIN"/>
    <property type="match status" value="1"/>
</dbReference>
<feature type="compositionally biased region" description="Low complexity" evidence="1">
    <location>
        <begin position="174"/>
        <end position="191"/>
    </location>
</feature>
<evidence type="ECO:0000313" key="4">
    <source>
        <dbReference type="Proteomes" id="UP001201980"/>
    </source>
</evidence>
<keyword evidence="2" id="KW-0812">Transmembrane</keyword>
<feature type="compositionally biased region" description="Low complexity" evidence="1">
    <location>
        <begin position="127"/>
        <end position="140"/>
    </location>
</feature>
<dbReference type="PANTHER" id="PTHR35394">
    <property type="entry name" value="DUF3176 DOMAIN-CONTAINING PROTEIN"/>
    <property type="match status" value="1"/>
</dbReference>
<dbReference type="AlphaFoldDB" id="A0AAD5RIJ5"/>